<dbReference type="InterPro" id="IPR051942">
    <property type="entry name" value="DENN_domain_containing_2"/>
</dbReference>
<dbReference type="SMART" id="SM00801">
    <property type="entry name" value="dDENN"/>
    <property type="match status" value="1"/>
</dbReference>
<proteinExistence type="predicted"/>
<dbReference type="Pfam" id="PF03455">
    <property type="entry name" value="dDENN"/>
    <property type="match status" value="1"/>
</dbReference>
<dbReference type="Proteomes" id="UP000694700">
    <property type="component" value="Unplaced"/>
</dbReference>
<dbReference type="Pfam" id="PF03456">
    <property type="entry name" value="uDENN"/>
    <property type="match status" value="1"/>
</dbReference>
<dbReference type="InterPro" id="IPR001194">
    <property type="entry name" value="cDENN_dom"/>
</dbReference>
<dbReference type="FunFam" id="3.40.50.11500:FF:000004">
    <property type="entry name" value="DENN domain-containing protein 2C isoform X1"/>
    <property type="match status" value="1"/>
</dbReference>
<dbReference type="SMART" id="SM00800">
    <property type="entry name" value="uDENN"/>
    <property type="match status" value="1"/>
</dbReference>
<organism evidence="3 4">
    <name type="scientific">Cyprinus carpio</name>
    <name type="common">Common carp</name>
    <dbReference type="NCBI Taxonomy" id="7962"/>
    <lineage>
        <taxon>Eukaryota</taxon>
        <taxon>Metazoa</taxon>
        <taxon>Chordata</taxon>
        <taxon>Craniata</taxon>
        <taxon>Vertebrata</taxon>
        <taxon>Euteleostomi</taxon>
        <taxon>Actinopterygii</taxon>
        <taxon>Neopterygii</taxon>
        <taxon>Teleostei</taxon>
        <taxon>Ostariophysi</taxon>
        <taxon>Cypriniformes</taxon>
        <taxon>Cyprinidae</taxon>
        <taxon>Cyprininae</taxon>
        <taxon>Cyprinus</taxon>
    </lineage>
</organism>
<reference evidence="3" key="1">
    <citation type="submission" date="2025-08" db="UniProtKB">
        <authorList>
            <consortium name="Ensembl"/>
        </authorList>
    </citation>
    <scope>IDENTIFICATION</scope>
</reference>
<dbReference type="PANTHER" id="PTHR15288:SF6">
    <property type="entry name" value="DENN DOMAIN-CONTAINING PROTEIN 2C"/>
    <property type="match status" value="1"/>
</dbReference>
<dbReference type="InterPro" id="IPR037516">
    <property type="entry name" value="Tripartite_DENN"/>
</dbReference>
<dbReference type="Ensembl" id="ENSCCRT00015069502.1">
    <property type="protein sequence ID" value="ENSCCRP00015067314.1"/>
    <property type="gene ID" value="ENSCCRG00015027388.1"/>
</dbReference>
<dbReference type="Pfam" id="PF02141">
    <property type="entry name" value="DENN"/>
    <property type="match status" value="1"/>
</dbReference>
<name>A0A8C1WNA5_CYPCA</name>
<evidence type="ECO:0000313" key="4">
    <source>
        <dbReference type="Proteomes" id="UP000694700"/>
    </source>
</evidence>
<keyword evidence="1" id="KW-0344">Guanine-nucleotide releasing factor</keyword>
<dbReference type="InterPro" id="IPR005112">
    <property type="entry name" value="dDENN_dom"/>
</dbReference>
<dbReference type="PANTHER" id="PTHR15288">
    <property type="entry name" value="DENN DOMAIN-CONTAINING PROTEIN 2"/>
    <property type="match status" value="1"/>
</dbReference>
<protein>
    <submittedName>
        <fullName evidence="3">DENN/MADD domain containing 2C</fullName>
    </submittedName>
</protein>
<sequence length="443" mass="50499">YIQSTLKRRPGYRTLERDLIQLQEQRLFQQFVVVSLRKASPGNTYIPEITQQFPTKFEKSSRLTREAEDRLRAIPKFCFPDCHDWRPSSDHTSETFSFVLTGEDGSRLFGYCRKILPSGKGKRLPEVHCIISRLGCFNLFSKILEEVERRREISPALVHPFMHSVMEAPFPAPGRTITVKSFLPGSGNEVLTLCRPVDSRLEHVDFESLLQCLSVTRLLQVFASLLLERRVIFIADKLSVLSRCAHSALALLYPFTWQHTFVPVLPASMLDICCSPTPFVMGALSPSLPEVLDMPIEEVSHFQGAYLSPLIFLIKDLGDEDCILPRKLQAAINLSHCGFIILTDQPDLSTLVSEAFVWFFVELVGHYSLYMSDTGPGGTRELQRDAFGKSHPSRGVRQFLQLFMDTQMFAGFIHDRELRKGGVKGKRRNIRIRVVFFRANHSF</sequence>
<dbReference type="InterPro" id="IPR043153">
    <property type="entry name" value="DENN_C"/>
</dbReference>
<feature type="domain" description="UDENN" evidence="2">
    <location>
        <begin position="30"/>
        <end position="423"/>
    </location>
</feature>
<accession>A0A8C1WNA5</accession>
<evidence type="ECO:0000259" key="2">
    <source>
        <dbReference type="PROSITE" id="PS50211"/>
    </source>
</evidence>
<dbReference type="AlphaFoldDB" id="A0A8C1WNA5"/>
<evidence type="ECO:0000313" key="3">
    <source>
        <dbReference type="Ensembl" id="ENSCCRP00015067314.1"/>
    </source>
</evidence>
<dbReference type="InterPro" id="IPR005113">
    <property type="entry name" value="uDENN_dom"/>
</dbReference>
<evidence type="ECO:0000256" key="1">
    <source>
        <dbReference type="ARBA" id="ARBA00022658"/>
    </source>
</evidence>
<dbReference type="Gene3D" id="3.30.450.200">
    <property type="match status" value="1"/>
</dbReference>
<dbReference type="GO" id="GO:0005085">
    <property type="term" value="F:guanyl-nucleotide exchange factor activity"/>
    <property type="evidence" value="ECO:0007669"/>
    <property type="project" value="UniProtKB-KW"/>
</dbReference>
<dbReference type="Gene3D" id="3.40.50.11500">
    <property type="match status" value="1"/>
</dbReference>
<dbReference type="SMART" id="SM00799">
    <property type="entry name" value="DENN"/>
    <property type="match status" value="1"/>
</dbReference>
<dbReference type="PROSITE" id="PS50211">
    <property type="entry name" value="DENN"/>
    <property type="match status" value="1"/>
</dbReference>